<evidence type="ECO:0000313" key="2">
    <source>
        <dbReference type="EMBL" id="RDB23706.1"/>
    </source>
</evidence>
<dbReference type="OrthoDB" id="3268830at2759"/>
<gene>
    <name evidence="2" type="ORF">Hypma_008989</name>
</gene>
<dbReference type="EMBL" id="LUEZ02000046">
    <property type="protein sequence ID" value="RDB23706.1"/>
    <property type="molecule type" value="Genomic_DNA"/>
</dbReference>
<protein>
    <submittedName>
        <fullName evidence="2">Uncharacterized protein</fullName>
    </submittedName>
</protein>
<feature type="region of interest" description="Disordered" evidence="1">
    <location>
        <begin position="208"/>
        <end position="233"/>
    </location>
</feature>
<evidence type="ECO:0000256" key="1">
    <source>
        <dbReference type="SAM" id="MobiDB-lite"/>
    </source>
</evidence>
<name>A0A369JYA7_HYPMA</name>
<reference evidence="2" key="1">
    <citation type="submission" date="2018-04" db="EMBL/GenBank/DDBJ databases">
        <title>Whole genome sequencing of Hypsizygus marmoreus.</title>
        <authorList>
            <person name="Choi I.-G."/>
            <person name="Min B."/>
            <person name="Kim J.-G."/>
            <person name="Kim S."/>
            <person name="Oh Y.-L."/>
            <person name="Kong W.-S."/>
            <person name="Park H."/>
            <person name="Jeong J."/>
            <person name="Song E.-S."/>
        </authorList>
    </citation>
    <scope>NUCLEOTIDE SEQUENCE [LARGE SCALE GENOMIC DNA]</scope>
    <source>
        <strain evidence="2">51987-8</strain>
    </source>
</reference>
<feature type="region of interest" description="Disordered" evidence="1">
    <location>
        <begin position="88"/>
        <end position="149"/>
    </location>
</feature>
<dbReference type="AlphaFoldDB" id="A0A369JYA7"/>
<feature type="compositionally biased region" description="Acidic residues" evidence="1">
    <location>
        <begin position="213"/>
        <end position="226"/>
    </location>
</feature>
<keyword evidence="3" id="KW-1185">Reference proteome</keyword>
<comment type="caution">
    <text evidence="2">The sequence shown here is derived from an EMBL/GenBank/DDBJ whole genome shotgun (WGS) entry which is preliminary data.</text>
</comment>
<dbReference type="Proteomes" id="UP000076154">
    <property type="component" value="Unassembled WGS sequence"/>
</dbReference>
<evidence type="ECO:0000313" key="3">
    <source>
        <dbReference type="Proteomes" id="UP000076154"/>
    </source>
</evidence>
<dbReference type="InParanoid" id="A0A369JYA7"/>
<proteinExistence type="predicted"/>
<accession>A0A369JYA7</accession>
<feature type="compositionally biased region" description="Basic residues" evidence="1">
    <location>
        <begin position="88"/>
        <end position="99"/>
    </location>
</feature>
<organism evidence="2 3">
    <name type="scientific">Hypsizygus marmoreus</name>
    <name type="common">White beech mushroom</name>
    <name type="synonym">Agaricus marmoreus</name>
    <dbReference type="NCBI Taxonomy" id="39966"/>
    <lineage>
        <taxon>Eukaryota</taxon>
        <taxon>Fungi</taxon>
        <taxon>Dikarya</taxon>
        <taxon>Basidiomycota</taxon>
        <taxon>Agaricomycotina</taxon>
        <taxon>Agaricomycetes</taxon>
        <taxon>Agaricomycetidae</taxon>
        <taxon>Agaricales</taxon>
        <taxon>Tricholomatineae</taxon>
        <taxon>Lyophyllaceae</taxon>
        <taxon>Hypsizygus</taxon>
    </lineage>
</organism>
<sequence length="251" mass="28390">MSAPLPSHCFDDDSDMESVLSYSETHGTRVAQTVAEKAREKKLKDDPMALVLGPFNVKCRRCHVRIKLSEKSLFDLCHWSTHRRRCLKKPPGTLKRRGPQAKSASPPKRKRRQVVPERHYTPPQKETSIVVTPLPPPADLEPPSSDGITPHVPSHPYVLHFLSDTLSSKAVEEYLLRTNRKKLVTLPISLARQEWNWSQLTPPRFAHLPLSADNDDDADDDDDDDNYSTSGFIAASESDETFWGTPSCQHY</sequence>